<proteinExistence type="predicted"/>
<reference evidence="2" key="1">
    <citation type="journal article" date="2019" name="Int. J. Syst. Evol. Microbiol.">
        <title>The Global Catalogue of Microorganisms (GCM) 10K type strain sequencing project: providing services to taxonomists for standard genome sequencing and annotation.</title>
        <authorList>
            <consortium name="The Broad Institute Genomics Platform"/>
            <consortium name="The Broad Institute Genome Sequencing Center for Infectious Disease"/>
            <person name="Wu L."/>
            <person name="Ma J."/>
        </authorList>
    </citation>
    <scope>NUCLEOTIDE SEQUENCE [LARGE SCALE GENOMIC DNA]</scope>
    <source>
        <strain evidence="2">CCUG 55074</strain>
    </source>
</reference>
<keyword evidence="2" id="KW-1185">Reference proteome</keyword>
<accession>A0ABW3SZ06</accession>
<gene>
    <name evidence="1" type="ORF">ACFQ27_01170</name>
</gene>
<dbReference type="EMBL" id="JBHTLQ010000002">
    <property type="protein sequence ID" value="MFD1189176.1"/>
    <property type="molecule type" value="Genomic_DNA"/>
</dbReference>
<name>A0ABW3SZ06_9CAUL</name>
<dbReference type="RefSeq" id="WP_377352075.1">
    <property type="nucleotide sequence ID" value="NZ_JBHTLQ010000002.1"/>
</dbReference>
<evidence type="ECO:0000313" key="2">
    <source>
        <dbReference type="Proteomes" id="UP001597216"/>
    </source>
</evidence>
<protein>
    <submittedName>
        <fullName evidence="1">Uncharacterized protein</fullName>
    </submittedName>
</protein>
<comment type="caution">
    <text evidence="1">The sequence shown here is derived from an EMBL/GenBank/DDBJ whole genome shotgun (WGS) entry which is preliminary data.</text>
</comment>
<organism evidence="1 2">
    <name type="scientific">Phenylobacterium conjunctum</name>
    <dbReference type="NCBI Taxonomy" id="1298959"/>
    <lineage>
        <taxon>Bacteria</taxon>
        <taxon>Pseudomonadati</taxon>
        <taxon>Pseudomonadota</taxon>
        <taxon>Alphaproteobacteria</taxon>
        <taxon>Caulobacterales</taxon>
        <taxon>Caulobacteraceae</taxon>
        <taxon>Phenylobacterium</taxon>
    </lineage>
</organism>
<dbReference type="Proteomes" id="UP001597216">
    <property type="component" value="Unassembled WGS sequence"/>
</dbReference>
<sequence length="64" mass="7168">MDELVTKAKRETYADHLTKIATKYFDAWAFEDIEAAVGIARANARAAIRIADEAASKTKGWWLP</sequence>
<evidence type="ECO:0000313" key="1">
    <source>
        <dbReference type="EMBL" id="MFD1189176.1"/>
    </source>
</evidence>